<evidence type="ECO:0000259" key="1">
    <source>
        <dbReference type="PROSITE" id="PS50164"/>
    </source>
</evidence>
<gene>
    <name evidence="2" type="ORF">NCTC503_00997</name>
</gene>
<dbReference type="InterPro" id="IPR000305">
    <property type="entry name" value="GIY-YIG_endonuc"/>
</dbReference>
<organism evidence="2 3">
    <name type="scientific">Hathewaya histolytica</name>
    <name type="common">Clostridium histolyticum</name>
    <dbReference type="NCBI Taxonomy" id="1498"/>
    <lineage>
        <taxon>Bacteria</taxon>
        <taxon>Bacillati</taxon>
        <taxon>Bacillota</taxon>
        <taxon>Clostridia</taxon>
        <taxon>Eubacteriales</taxon>
        <taxon>Clostridiaceae</taxon>
        <taxon>Hathewaya</taxon>
    </lineage>
</organism>
<proteinExistence type="predicted"/>
<dbReference type="KEGG" id="hhw:NCTC503_00997"/>
<evidence type="ECO:0000313" key="2">
    <source>
        <dbReference type="EMBL" id="VTQ86887.1"/>
    </source>
</evidence>
<dbReference type="SUPFAM" id="SSF82771">
    <property type="entry name" value="GIY-YIG endonuclease"/>
    <property type="match status" value="1"/>
</dbReference>
<accession>A0A4V6KED1</accession>
<dbReference type="InterPro" id="IPR009057">
    <property type="entry name" value="Homeodomain-like_sf"/>
</dbReference>
<dbReference type="AlphaFoldDB" id="A0A4V6KED1"/>
<dbReference type="GO" id="GO:0003677">
    <property type="term" value="F:DNA binding"/>
    <property type="evidence" value="ECO:0007669"/>
    <property type="project" value="InterPro"/>
</dbReference>
<dbReference type="OrthoDB" id="1910050at2"/>
<protein>
    <submittedName>
        <fullName evidence="2">GIY-YIG domain-containing protein</fullName>
    </submittedName>
</protein>
<reference evidence="2 3" key="1">
    <citation type="submission" date="2019-05" db="EMBL/GenBank/DDBJ databases">
        <authorList>
            <consortium name="Pathogen Informatics"/>
        </authorList>
    </citation>
    <scope>NUCLEOTIDE SEQUENCE [LARGE SCALE GENOMIC DNA]</scope>
    <source>
        <strain evidence="2 3">NCTC503</strain>
    </source>
</reference>
<dbReference type="InterPro" id="IPR006120">
    <property type="entry name" value="Resolvase_HTH_dom"/>
</dbReference>
<dbReference type="Gene3D" id="3.40.1440.10">
    <property type="entry name" value="GIY-YIG endonuclease"/>
    <property type="match status" value="1"/>
</dbReference>
<dbReference type="Pfam" id="PF01541">
    <property type="entry name" value="GIY-YIG"/>
    <property type="match status" value="1"/>
</dbReference>
<dbReference type="Gene3D" id="1.10.10.60">
    <property type="entry name" value="Homeodomain-like"/>
    <property type="match status" value="1"/>
</dbReference>
<dbReference type="EMBL" id="LR590481">
    <property type="protein sequence ID" value="VTQ86887.1"/>
    <property type="molecule type" value="Genomic_DNA"/>
</dbReference>
<dbReference type="SUPFAM" id="SSF46689">
    <property type="entry name" value="Homeodomain-like"/>
    <property type="match status" value="1"/>
</dbReference>
<sequence length="171" mass="20231">MKTNVIGIYGIVDDKTGKIYCGQSSDIARRWSNHSSFLKNGEHSYKELQEAYDKDKNRIKYTILEKCTEEELKEREDWWIKHIERIDGWTLINKQKHGGNHNIKVKDTSKMCIAQRGENNPRCRLKEEDIRQIKMLIEKGISIKQIAKQYCISTSFLYNIKSGRKWKHVQI</sequence>
<evidence type="ECO:0000313" key="3">
    <source>
        <dbReference type="Proteomes" id="UP000308489"/>
    </source>
</evidence>
<dbReference type="InterPro" id="IPR035901">
    <property type="entry name" value="GIY-YIG_endonuc_sf"/>
</dbReference>
<dbReference type="SMART" id="SM00465">
    <property type="entry name" value="GIYc"/>
    <property type="match status" value="1"/>
</dbReference>
<dbReference type="RefSeq" id="WP_138209700.1">
    <property type="nucleotide sequence ID" value="NZ_CBCRUQ010000004.1"/>
</dbReference>
<dbReference type="GO" id="GO:0000150">
    <property type="term" value="F:DNA strand exchange activity"/>
    <property type="evidence" value="ECO:0007669"/>
    <property type="project" value="InterPro"/>
</dbReference>
<dbReference type="PROSITE" id="PS50164">
    <property type="entry name" value="GIY_YIG"/>
    <property type="match status" value="1"/>
</dbReference>
<keyword evidence="3" id="KW-1185">Reference proteome</keyword>
<dbReference type="Proteomes" id="UP000308489">
    <property type="component" value="Chromosome 1"/>
</dbReference>
<name>A0A4V6KED1_HATHI</name>
<feature type="domain" description="GIY-YIG" evidence="1">
    <location>
        <begin position="4"/>
        <end position="92"/>
    </location>
</feature>
<dbReference type="Pfam" id="PF02796">
    <property type="entry name" value="HTH_7"/>
    <property type="match status" value="1"/>
</dbReference>